<evidence type="ECO:0000313" key="1">
    <source>
        <dbReference type="EMBL" id="APH53942.1"/>
    </source>
</evidence>
<sequence>MAHPSFRPSRDIPADSMMSDTTGMFDIRRISPKELAMLGVSQVAYIKPVIVDGNSLFSIHAADGTAMALAEECAAAFEAIQDHDMIPTYIH</sequence>
<dbReference type="Proteomes" id="UP000182373">
    <property type="component" value="Chromosome"/>
</dbReference>
<evidence type="ECO:0000313" key="2">
    <source>
        <dbReference type="Proteomes" id="UP000182373"/>
    </source>
</evidence>
<proteinExistence type="predicted"/>
<gene>
    <name evidence="1" type="ORF">GbCGDNIH9_0694</name>
</gene>
<accession>A0AAC9P7W3</accession>
<organism evidence="1 2">
    <name type="scientific">Granulibacter bethesdensis</name>
    <dbReference type="NCBI Taxonomy" id="364410"/>
    <lineage>
        <taxon>Bacteria</taxon>
        <taxon>Pseudomonadati</taxon>
        <taxon>Pseudomonadota</taxon>
        <taxon>Alphaproteobacteria</taxon>
        <taxon>Acetobacterales</taxon>
        <taxon>Acetobacteraceae</taxon>
        <taxon>Granulibacter</taxon>
    </lineage>
</organism>
<dbReference type="RefSeq" id="WP_253736098.1">
    <property type="nucleotide sequence ID" value="NZ_CP018191.1"/>
</dbReference>
<dbReference type="AlphaFoldDB" id="A0AAC9P7W3"/>
<protein>
    <recommendedName>
        <fullName evidence="3">DUF1150 family protein</fullName>
    </recommendedName>
</protein>
<dbReference type="InterPro" id="IPR009531">
    <property type="entry name" value="DUF1150"/>
</dbReference>
<dbReference type="EMBL" id="CP018191">
    <property type="protein sequence ID" value="APH53942.1"/>
    <property type="molecule type" value="Genomic_DNA"/>
</dbReference>
<dbReference type="Pfam" id="PF06620">
    <property type="entry name" value="DUF1150"/>
    <property type="match status" value="1"/>
</dbReference>
<evidence type="ECO:0008006" key="3">
    <source>
        <dbReference type="Google" id="ProtNLM"/>
    </source>
</evidence>
<name>A0AAC9P7W3_9PROT</name>
<reference evidence="2" key="1">
    <citation type="submission" date="2016-11" db="EMBL/GenBank/DDBJ databases">
        <title>Comparative genomic and phenotypic analysis of Granulibacter bethesdensis clinical isolates from patients with chronic granulomatous disease.</title>
        <authorList>
            <person name="Zarember K.A."/>
            <person name="Porcella S.F."/>
            <person name="Chu J."/>
            <person name="Ding L."/>
            <person name="Dahlstrom E."/>
            <person name="Barbian K."/>
            <person name="Martens C."/>
            <person name="Sykora L."/>
            <person name="Kramer S."/>
            <person name="Pettinato A.M."/>
            <person name="Hong H."/>
            <person name="Wald G."/>
            <person name="Berg L.J."/>
            <person name="Rogge L.S."/>
            <person name="Greenberg D.E."/>
            <person name="Falcone E.L."/>
            <person name="Neves J.F."/>
            <person name="Simoes M.J."/>
            <person name="Casal M."/>
            <person name="Rodriguez-Lopez F.C."/>
            <person name="Zelazny A."/>
            <person name="Gallin J.I."/>
            <person name="Holland S.M."/>
        </authorList>
    </citation>
    <scope>NUCLEOTIDE SEQUENCE [LARGE SCALE GENOMIC DNA]</scope>
    <source>
        <strain evidence="2">NIH9.1</strain>
    </source>
</reference>